<feature type="compositionally biased region" description="Polar residues" evidence="1">
    <location>
        <begin position="166"/>
        <end position="183"/>
    </location>
</feature>
<evidence type="ECO:0000313" key="2">
    <source>
        <dbReference type="EMBL" id="GFH44514.1"/>
    </source>
</evidence>
<protein>
    <submittedName>
        <fullName evidence="2">Uncharacterized protein</fullName>
    </submittedName>
</protein>
<feature type="compositionally biased region" description="Basic and acidic residues" evidence="1">
    <location>
        <begin position="250"/>
        <end position="263"/>
    </location>
</feature>
<feature type="compositionally biased region" description="Polar residues" evidence="1">
    <location>
        <begin position="142"/>
        <end position="157"/>
    </location>
</feature>
<comment type="caution">
    <text evidence="2">The sequence shown here is derived from an EMBL/GenBank/DDBJ whole genome shotgun (WGS) entry which is preliminary data.</text>
</comment>
<feature type="compositionally biased region" description="Low complexity" evidence="1">
    <location>
        <begin position="188"/>
        <end position="204"/>
    </location>
</feature>
<gene>
    <name evidence="2" type="ORF">CTEN210_00988</name>
</gene>
<dbReference type="AlphaFoldDB" id="A0AAD3CF65"/>
<feature type="compositionally biased region" description="Basic residues" evidence="1">
    <location>
        <begin position="264"/>
        <end position="280"/>
    </location>
</feature>
<evidence type="ECO:0000313" key="3">
    <source>
        <dbReference type="Proteomes" id="UP001054902"/>
    </source>
</evidence>
<sequence>MSLFESPRNLNSLQEKESISSSRSTTSSTVDLLHSSDDDDQDDDASIQTVYKEIQCKECHSERVLDSDEIIYEKHHWFDSVKLPLIDDIIMTTTASAASNDNNCQRNRTTTTAVVTHSGKKRRRTEDRQEYDLINQLDLNKDNFSTPDRNRNGTQHVNRNEDALQETRQGTISPQVQQRTQNIEIERGGSSSTTGNGTSIASTSQPQHRSNKQTRSSDDVIELLESDDEQPTNANQSKRNVIELLDSDNEDTHTMDQRSLDRIHNRRRRNRQRNRNRRNRGNNGHAATTIDVDLTLE</sequence>
<keyword evidence="3" id="KW-1185">Reference proteome</keyword>
<feature type="region of interest" description="Disordered" evidence="1">
    <location>
        <begin position="138"/>
        <end position="217"/>
    </location>
</feature>
<proteinExistence type="predicted"/>
<organism evidence="2 3">
    <name type="scientific">Chaetoceros tenuissimus</name>
    <dbReference type="NCBI Taxonomy" id="426638"/>
    <lineage>
        <taxon>Eukaryota</taxon>
        <taxon>Sar</taxon>
        <taxon>Stramenopiles</taxon>
        <taxon>Ochrophyta</taxon>
        <taxon>Bacillariophyta</taxon>
        <taxon>Coscinodiscophyceae</taxon>
        <taxon>Chaetocerotophycidae</taxon>
        <taxon>Chaetocerotales</taxon>
        <taxon>Chaetocerotaceae</taxon>
        <taxon>Chaetoceros</taxon>
    </lineage>
</organism>
<reference evidence="2 3" key="1">
    <citation type="journal article" date="2021" name="Sci. Rep.">
        <title>The genome of the diatom Chaetoceros tenuissimus carries an ancient integrated fragment of an extant virus.</title>
        <authorList>
            <person name="Hongo Y."/>
            <person name="Kimura K."/>
            <person name="Takaki Y."/>
            <person name="Yoshida Y."/>
            <person name="Baba S."/>
            <person name="Kobayashi G."/>
            <person name="Nagasaki K."/>
            <person name="Hano T."/>
            <person name="Tomaru Y."/>
        </authorList>
    </citation>
    <scope>NUCLEOTIDE SEQUENCE [LARGE SCALE GENOMIC DNA]</scope>
    <source>
        <strain evidence="2 3">NIES-3715</strain>
    </source>
</reference>
<feature type="region of interest" description="Disordered" evidence="1">
    <location>
        <begin position="244"/>
        <end position="297"/>
    </location>
</feature>
<name>A0AAD3CF65_9STRA</name>
<accession>A0AAD3CF65</accession>
<evidence type="ECO:0000256" key="1">
    <source>
        <dbReference type="SAM" id="MobiDB-lite"/>
    </source>
</evidence>
<dbReference type="EMBL" id="BLLK01000020">
    <property type="protein sequence ID" value="GFH44514.1"/>
    <property type="molecule type" value="Genomic_DNA"/>
</dbReference>
<feature type="compositionally biased region" description="Low complexity" evidence="1">
    <location>
        <begin position="19"/>
        <end position="33"/>
    </location>
</feature>
<dbReference type="Proteomes" id="UP001054902">
    <property type="component" value="Unassembled WGS sequence"/>
</dbReference>
<feature type="region of interest" description="Disordered" evidence="1">
    <location>
        <begin position="1"/>
        <end position="44"/>
    </location>
</feature>